<proteinExistence type="predicted"/>
<dbReference type="SUPFAM" id="SSF50630">
    <property type="entry name" value="Acid proteases"/>
    <property type="match status" value="1"/>
</dbReference>
<evidence type="ECO:0000259" key="1">
    <source>
        <dbReference type="Pfam" id="PF05618"/>
    </source>
</evidence>
<sequence length="144" mass="16223">MEKPVIGRLEEIGLPDLGITQLSARIDSGAQTSSLHVDNIKKIKIDGKQGVEFDLHPDFYDIEHVIRCRAAIFDIRQIKSSNGVSEQRFVIQTMATLGQLTWPIEITLTDRSDMTYLMLLGRQGLGDKFFIDPSRAFIISNSEE</sequence>
<dbReference type="AlphaFoldDB" id="A0A5R9IM36"/>
<comment type="caution">
    <text evidence="2">The sequence shown here is derived from an EMBL/GenBank/DDBJ whole genome shotgun (WGS) entry which is preliminary data.</text>
</comment>
<organism evidence="2 3">
    <name type="scientific">Thalassotalea litorea</name>
    <dbReference type="NCBI Taxonomy" id="2020715"/>
    <lineage>
        <taxon>Bacteria</taxon>
        <taxon>Pseudomonadati</taxon>
        <taxon>Pseudomonadota</taxon>
        <taxon>Gammaproteobacteria</taxon>
        <taxon>Alteromonadales</taxon>
        <taxon>Colwelliaceae</taxon>
        <taxon>Thalassotalea</taxon>
    </lineage>
</organism>
<evidence type="ECO:0000313" key="3">
    <source>
        <dbReference type="Proteomes" id="UP000307790"/>
    </source>
</evidence>
<dbReference type="InterPro" id="IPR008503">
    <property type="entry name" value="Asp_endopeptidase"/>
</dbReference>
<dbReference type="RefSeq" id="WP_138320294.1">
    <property type="nucleotide sequence ID" value="NZ_VCBC01000011.1"/>
</dbReference>
<dbReference type="Pfam" id="PF05618">
    <property type="entry name" value="Zn_protease"/>
    <property type="match status" value="1"/>
</dbReference>
<reference evidence="2 3" key="1">
    <citation type="submission" date="2019-05" db="EMBL/GenBank/DDBJ databases">
        <title>Genome sequences of Thalassotalea litorea 1K03283.</title>
        <authorList>
            <person name="Zhang D."/>
        </authorList>
    </citation>
    <scope>NUCLEOTIDE SEQUENCE [LARGE SCALE GENOMIC DNA]</scope>
    <source>
        <strain evidence="2 3">MCCC 1K03283</strain>
    </source>
</reference>
<feature type="domain" description="Retropepsin-like aspartic endopeptidase" evidence="1">
    <location>
        <begin position="5"/>
        <end position="140"/>
    </location>
</feature>
<dbReference type="PANTHER" id="PTHR38037">
    <property type="entry name" value="ZN_PROTEASE DOMAIN-CONTAINING PROTEIN"/>
    <property type="match status" value="1"/>
</dbReference>
<keyword evidence="2" id="KW-0645">Protease</keyword>
<dbReference type="PANTHER" id="PTHR38037:SF2">
    <property type="entry name" value="ATP-DEPENDENT ZINC PROTEASE DOMAIN-CONTAINING PROTEIN-RELATED"/>
    <property type="match status" value="1"/>
</dbReference>
<accession>A0A5R9IM36</accession>
<dbReference type="GO" id="GO:0008233">
    <property type="term" value="F:peptidase activity"/>
    <property type="evidence" value="ECO:0007669"/>
    <property type="project" value="UniProtKB-KW"/>
</dbReference>
<dbReference type="Gene3D" id="2.40.70.10">
    <property type="entry name" value="Acid Proteases"/>
    <property type="match status" value="1"/>
</dbReference>
<protein>
    <submittedName>
        <fullName evidence="2">ATP-dependent zinc protease</fullName>
    </submittedName>
</protein>
<dbReference type="GO" id="GO:0006508">
    <property type="term" value="P:proteolysis"/>
    <property type="evidence" value="ECO:0007669"/>
    <property type="project" value="UniProtKB-KW"/>
</dbReference>
<dbReference type="EMBL" id="VCBC01000011">
    <property type="protein sequence ID" value="TLU64311.1"/>
    <property type="molecule type" value="Genomic_DNA"/>
</dbReference>
<keyword evidence="3" id="KW-1185">Reference proteome</keyword>
<gene>
    <name evidence="2" type="ORF">FE810_11960</name>
</gene>
<name>A0A5R9IM36_9GAMM</name>
<dbReference type="InterPro" id="IPR021109">
    <property type="entry name" value="Peptidase_aspartic_dom_sf"/>
</dbReference>
<evidence type="ECO:0000313" key="2">
    <source>
        <dbReference type="EMBL" id="TLU64311.1"/>
    </source>
</evidence>
<dbReference type="OrthoDB" id="9782977at2"/>
<keyword evidence="2" id="KW-0378">Hydrolase</keyword>
<dbReference type="Proteomes" id="UP000307790">
    <property type="component" value="Unassembled WGS sequence"/>
</dbReference>